<proteinExistence type="predicted"/>
<keyword evidence="2" id="KW-1185">Reference proteome</keyword>
<accession>A0ACB7XGR7</accession>
<comment type="caution">
    <text evidence="1">The sequence shown here is derived from an EMBL/GenBank/DDBJ whole genome shotgun (WGS) entry which is preliminary data.</text>
</comment>
<dbReference type="EMBL" id="CM037160">
    <property type="protein sequence ID" value="KAH7839982.1"/>
    <property type="molecule type" value="Genomic_DNA"/>
</dbReference>
<evidence type="ECO:0000313" key="1">
    <source>
        <dbReference type="EMBL" id="KAH7839982.1"/>
    </source>
</evidence>
<dbReference type="Proteomes" id="UP000828048">
    <property type="component" value="Chromosome 10"/>
</dbReference>
<evidence type="ECO:0000313" key="2">
    <source>
        <dbReference type="Proteomes" id="UP000828048"/>
    </source>
</evidence>
<sequence>MAGNARFELNLGSQQPEVGENYLNRPRGNYSGLSLDRSRSFREGGEDRMCSSGVVAAGESGLLTGSLPPLPQCLMLEPIIMSDQKYPKTGELRRVLGLGIVSEENYVGATNPRPLPLVATEELKRYKESIMVSNRKARGRSRKLDEHLQKLNKYFEVVNGKKQQSNEQPTHERSNGLNLKMGTQIHRNPPDLVTQREEDWAKNVVPNKRVRTSLAETRAESRINGFVRQPLVMAKDRDVLKDSTASDLVEEKIRKLPTGGEGWDTKMKRKRSVGPAFMRPLDTEGQSKRSMYHKGSNESGLQSCDGRSFRSGSSNAINGSNKSDGNPLPASSFARPMLKNGQEKAILMAGLNKDKVPTKGDNKLHIREDNHIVNSSPVTKGKASRAPRSGSAKVAKSSPNTPRISEAPENWEQTPSASKINSIGGADSGKRAMPSGSSSSPMAQWVGQRPPKNSRTRRANLMSPVSNHDERQISSTGCSPSDCSPGINSSGTNDQHPFSGMANGTQQLKVKLENGPSPARFSESEESGAGDNGLKEKVTVGEVVEDKIVCAAQNGGPSVILAKKNKSVNKEEFTVGVRRQGRGRRGSSFPTSNISPLKEEVESTATIKPLQSTKPGSDKHRSKTGRPLKKVLDRKGLYRRGNIPHSGSPDFTGESDDDREELLAAANLACNASYHACSSSFWKKVEPIFASVNLQDRLDVSQQYEISGSETFGSGGTDKSLQHQIDSKEPVMMECIYGFQDFDPLYGKLESERRLSKVTPLYQRVLSALIVEDEIEEVEENSIERNVSLQYFANDLRRDAEPRKRGRIEFEHGSTFGAQPWKQGTGDGFVSCNGSDTSNRNTFVQNPPQDELLQGESGFVYSEVGVLVGVSSNDLDGPQAVLTNGQYEKMCIEEKLLLELQSIGLCLDAVPDLDDREEEGTDQEIVLLRNVLYQQIAKKEGCMDKVYKSSPQGKEAEAWELEQVAMDRLVELAHKKLLATRGSIATKYRTPKVSKQVALAFAKRTIARCRAFEDSGTSCFSEQPVRDVLFAAPPLFNEAEPSTCDDLGVGSFDKMAKRHDHHSGPLDAFENSTHQSDKAFPKSGRISNRWKKKEVLLHDVGGNSTLRPPSTLGGTLLGGAKGKRSERERDKDMSSRNTVAKAGQPLCRGKAKTKPKQKTAQLSTSGNGFVNKITEISHPVYPSGISSGDLVTNGGSRKREAGLMGPGAIHQDSLKGTGESTECRNLQLPVIDSMDELGVGNDLGGNADFFSWLNFEEEGLQDHEEEGLAIPMDDLSALF</sequence>
<organism evidence="1 2">
    <name type="scientific">Vaccinium darrowii</name>
    <dbReference type="NCBI Taxonomy" id="229202"/>
    <lineage>
        <taxon>Eukaryota</taxon>
        <taxon>Viridiplantae</taxon>
        <taxon>Streptophyta</taxon>
        <taxon>Embryophyta</taxon>
        <taxon>Tracheophyta</taxon>
        <taxon>Spermatophyta</taxon>
        <taxon>Magnoliopsida</taxon>
        <taxon>eudicotyledons</taxon>
        <taxon>Gunneridae</taxon>
        <taxon>Pentapetalae</taxon>
        <taxon>asterids</taxon>
        <taxon>Ericales</taxon>
        <taxon>Ericaceae</taxon>
        <taxon>Vaccinioideae</taxon>
        <taxon>Vaccinieae</taxon>
        <taxon>Vaccinium</taxon>
    </lineage>
</organism>
<name>A0ACB7XGR7_9ERIC</name>
<gene>
    <name evidence="1" type="ORF">Vadar_010964</name>
</gene>
<reference evidence="1 2" key="1">
    <citation type="journal article" date="2021" name="Hortic Res">
        <title>High-quality reference genome and annotation aids understanding of berry development for evergreen blueberry (Vaccinium darrowii).</title>
        <authorList>
            <person name="Yu J."/>
            <person name="Hulse-Kemp A.M."/>
            <person name="Babiker E."/>
            <person name="Staton M."/>
        </authorList>
    </citation>
    <scope>NUCLEOTIDE SEQUENCE [LARGE SCALE GENOMIC DNA]</scope>
    <source>
        <strain evidence="2">cv. NJ 8807/NJ 8810</strain>
        <tissue evidence="1">Young leaf</tissue>
    </source>
</reference>
<protein>
    <submittedName>
        <fullName evidence="1">Uncharacterized protein</fullName>
    </submittedName>
</protein>